<reference evidence="1" key="3">
    <citation type="submission" date="2020-02" db="EMBL/GenBank/DDBJ databases">
        <authorList>
            <person name="Matsumoto Y."/>
            <person name="Motooka D."/>
            <person name="Nakamura S."/>
        </authorList>
    </citation>
    <scope>NUCLEOTIDE SEQUENCE</scope>
    <source>
        <strain evidence="1">JCM 6377</strain>
    </source>
</reference>
<dbReference type="RefSeq" id="WP_097944985.1">
    <property type="nucleotide sequence ID" value="NZ_BLKS01000001.1"/>
</dbReference>
<organism evidence="2 3">
    <name type="scientific">Mycolicibacterium agri</name>
    <name type="common">Mycobacterium agri</name>
    <dbReference type="NCBI Taxonomy" id="36811"/>
    <lineage>
        <taxon>Bacteria</taxon>
        <taxon>Bacillati</taxon>
        <taxon>Actinomycetota</taxon>
        <taxon>Actinomycetes</taxon>
        <taxon>Mycobacteriales</taxon>
        <taxon>Mycobacteriaceae</taxon>
        <taxon>Mycolicibacterium</taxon>
    </lineage>
</organism>
<reference evidence="1 4" key="2">
    <citation type="journal article" date="2019" name="Emerg. Microbes Infect.">
        <title>Comprehensive subspecies identification of 175 nontuberculous mycobacteria species based on 7547 genomic profiles.</title>
        <authorList>
            <person name="Matsumoto Y."/>
            <person name="Kinjo T."/>
            <person name="Motooka D."/>
            <person name="Nabeya D."/>
            <person name="Jung N."/>
            <person name="Uechi K."/>
            <person name="Horii T."/>
            <person name="Iida T."/>
            <person name="Fujita J."/>
            <person name="Nakamura S."/>
        </authorList>
    </citation>
    <scope>NUCLEOTIDE SEQUENCE [LARGE SCALE GENOMIC DNA]</scope>
    <source>
        <strain evidence="1 4">JCM 6377</strain>
    </source>
</reference>
<keyword evidence="3" id="KW-1185">Reference proteome</keyword>
<gene>
    <name evidence="2" type="ORF">CQY20_31700</name>
    <name evidence="1" type="ORF">MAGR_49130</name>
</gene>
<evidence type="ECO:0000313" key="4">
    <source>
        <dbReference type="Proteomes" id="UP000465302"/>
    </source>
</evidence>
<comment type="caution">
    <text evidence="2">The sequence shown here is derived from an EMBL/GenBank/DDBJ whole genome shotgun (WGS) entry which is preliminary data.</text>
</comment>
<dbReference type="OrthoDB" id="3259391at2"/>
<dbReference type="EMBL" id="BLKS01000001">
    <property type="protein sequence ID" value="GFG53472.1"/>
    <property type="molecule type" value="Genomic_DNA"/>
</dbReference>
<accession>A0A2A7MPJ3</accession>
<proteinExistence type="predicted"/>
<dbReference type="EMBL" id="PDCP01000128">
    <property type="protein sequence ID" value="PEG33261.1"/>
    <property type="molecule type" value="Genomic_DNA"/>
</dbReference>
<evidence type="ECO:0008006" key="5">
    <source>
        <dbReference type="Google" id="ProtNLM"/>
    </source>
</evidence>
<reference evidence="2 3" key="1">
    <citation type="submission" date="2017-10" db="EMBL/GenBank/DDBJ databases">
        <title>The new phylogeny of genus Mycobacterium.</title>
        <authorList>
            <person name="Tortoli E."/>
            <person name="Trovato A."/>
            <person name="Cirillo D.M."/>
        </authorList>
    </citation>
    <scope>NUCLEOTIDE SEQUENCE [LARGE SCALE GENOMIC DNA]</scope>
    <source>
        <strain evidence="2 3">CCUG37673</strain>
    </source>
</reference>
<dbReference type="Proteomes" id="UP000465302">
    <property type="component" value="Unassembled WGS sequence"/>
</dbReference>
<sequence>MTSELDRLLKDRFDLSRDDFVAALKTLPAVRPWAAALSEAESRLLDDADFREDPRAYLAAGTDIAGHLGRLTISAFTAEEVAAGLSISASRVRQKRLARELWAIADGQTWLFPISQFERDANGGPVRQIRGLDQVIKALAPDLHPVAVDGFLHTPQPDLFVDKAVSPLEWLRGGGDVAQAVTAATTADWYGR</sequence>
<dbReference type="AlphaFoldDB" id="A0A2A7MPJ3"/>
<evidence type="ECO:0000313" key="1">
    <source>
        <dbReference type="EMBL" id="GFG53472.1"/>
    </source>
</evidence>
<dbReference type="Proteomes" id="UP000220914">
    <property type="component" value="Unassembled WGS sequence"/>
</dbReference>
<name>A0A2A7MPJ3_MYCAG</name>
<evidence type="ECO:0000313" key="2">
    <source>
        <dbReference type="EMBL" id="PEG33261.1"/>
    </source>
</evidence>
<protein>
    <recommendedName>
        <fullName evidence="5">DNA-binding protein</fullName>
    </recommendedName>
</protein>
<evidence type="ECO:0000313" key="3">
    <source>
        <dbReference type="Proteomes" id="UP000220914"/>
    </source>
</evidence>